<organism evidence="1 2">
    <name type="scientific">Arthrobacter phage Bumble</name>
    <dbReference type="NCBI Taxonomy" id="2743904"/>
    <lineage>
        <taxon>Viruses</taxon>
        <taxon>Duplodnaviria</taxon>
        <taxon>Heunggongvirae</taxon>
        <taxon>Uroviricota</taxon>
        <taxon>Caudoviricetes</taxon>
        <taxon>Berryhillviridae</taxon>
        <taxon>Altadenavirus</taxon>
        <taxon>Altadenavirus bumble</taxon>
    </lineage>
</organism>
<keyword evidence="2" id="KW-1185">Reference proteome</keyword>
<name>A0A7G3VC63_9CAUD</name>
<gene>
    <name evidence="1" type="primary">7</name>
    <name evidence="1" type="ORF">SEA_BUMBLE_7</name>
</gene>
<dbReference type="Pfam" id="PF09956">
    <property type="entry name" value="Phage_cement_2"/>
    <property type="match status" value="1"/>
</dbReference>
<dbReference type="InterPro" id="IPR011231">
    <property type="entry name" value="Phage_VT1-Sakai_H0018"/>
</dbReference>
<dbReference type="EMBL" id="MT498055">
    <property type="protein sequence ID" value="QKY79773.1"/>
    <property type="molecule type" value="Genomic_DNA"/>
</dbReference>
<reference evidence="1 2" key="1">
    <citation type="submission" date="2020-05" db="EMBL/GenBank/DDBJ databases">
        <authorList>
            <person name="Bohanan V.A."/>
            <person name="Brazelton B.R."/>
            <person name="Coffey L.M."/>
            <person name="Donovan A.R."/>
            <person name="Gales A.C."/>
            <person name="Glasscock A.J."/>
            <person name="Grill M."/>
            <person name="Harper M.C."/>
            <person name="Hollowell C.E."/>
            <person name="Liu T.Y."/>
            <person name="Mansour C."/>
            <person name="McDowell A.D."/>
            <person name="Miller T.E."/>
            <person name="Nash A.G."/>
            <person name="Seo J."/>
            <person name="Sherman Z.A."/>
            <person name="Albert R.M."/>
            <person name="Ayala A."/>
            <person name="Monti D.L."/>
            <person name="Garlena R.A."/>
            <person name="Russell D.A."/>
            <person name="Pope W.H."/>
            <person name="Jacobs-Sera D."/>
            <person name="Hatfull G.F."/>
        </authorList>
    </citation>
    <scope>NUCLEOTIDE SEQUENCE [LARGE SCALE GENOMIC DNA]</scope>
</reference>
<dbReference type="Proteomes" id="UP000516407">
    <property type="component" value="Segment"/>
</dbReference>
<accession>A0A7G3VC63</accession>
<evidence type="ECO:0000313" key="1">
    <source>
        <dbReference type="EMBL" id="QKY79773.1"/>
    </source>
</evidence>
<proteinExistence type="predicted"/>
<protein>
    <submittedName>
        <fullName evidence="1">Uncharacterized protein</fullName>
    </submittedName>
</protein>
<sequence length="128" mass="12635">MYGNANQLFEYFSDSSAITAKASGAITGKTFVKLVAGSKDQEPLVATCDAGDRPYGVAAWNVADGEHVTVVRRGVVSVTAGAALTVPTAVAVGANGRAVVVGAAPAVAYGDLHGDVASGADAAVALSL</sequence>
<evidence type="ECO:0000313" key="2">
    <source>
        <dbReference type="Proteomes" id="UP000516407"/>
    </source>
</evidence>